<dbReference type="Pfam" id="PF04055">
    <property type="entry name" value="Radical_SAM"/>
    <property type="match status" value="1"/>
</dbReference>
<name>A0A375HQR8_9BURK</name>
<dbReference type="GO" id="GO:0046872">
    <property type="term" value="F:metal ion binding"/>
    <property type="evidence" value="ECO:0007669"/>
    <property type="project" value="UniProtKB-KW"/>
</dbReference>
<accession>A0A375HQR8</accession>
<dbReference type="InterPro" id="IPR023867">
    <property type="entry name" value="Sulphatase_maturase_rSAM"/>
</dbReference>
<evidence type="ECO:0000313" key="11">
    <source>
        <dbReference type="Proteomes" id="UP000256710"/>
    </source>
</evidence>
<evidence type="ECO:0000313" key="8">
    <source>
        <dbReference type="EMBL" id="SOZ40107.1"/>
    </source>
</evidence>
<evidence type="ECO:0000256" key="3">
    <source>
        <dbReference type="ARBA" id="ARBA00022723"/>
    </source>
</evidence>
<reference evidence="10 11" key="1">
    <citation type="submission" date="2018-01" db="EMBL/GenBank/DDBJ databases">
        <authorList>
            <person name="Clerissi C."/>
        </authorList>
    </citation>
    <scope>NUCLEOTIDE SEQUENCE [LARGE SCALE GENOMIC DNA]</scope>
    <source>
        <strain evidence="8">Cupriavidus taiwanensis STM 6082</strain>
        <strain evidence="9">Cupriavidus taiwanensis STM 6160</strain>
        <plasmid evidence="10">ii</plasmid>
        <plasmid evidence="9">II</plasmid>
    </source>
</reference>
<dbReference type="Gene3D" id="3.20.20.70">
    <property type="entry name" value="Aldolase class I"/>
    <property type="match status" value="1"/>
</dbReference>
<evidence type="ECO:0000256" key="1">
    <source>
        <dbReference type="ARBA" id="ARBA00001966"/>
    </source>
</evidence>
<dbReference type="PANTHER" id="PTHR43273:SF3">
    <property type="entry name" value="ANAEROBIC SULFATASE-MATURATING ENZYME HOMOLOG ASLB-RELATED"/>
    <property type="match status" value="1"/>
</dbReference>
<evidence type="ECO:0000313" key="9">
    <source>
        <dbReference type="EMBL" id="SPD60551.1"/>
    </source>
</evidence>
<dbReference type="EMBL" id="OFTC01000046">
    <property type="protein sequence ID" value="SOZ40107.1"/>
    <property type="molecule type" value="Genomic_DNA"/>
</dbReference>
<sequence length="102" mass="11569">MAKPSGSDCNLDCAYCFYLEKAALYQLGPRERKRRMPDDVLAAYVRNYIASHPPGAEVVFTWQGGEPTLLGLDFYRRAIHLQQQWRAGRSIRNSVLRAPATP</sequence>
<dbReference type="GO" id="GO:0051536">
    <property type="term" value="F:iron-sulfur cluster binding"/>
    <property type="evidence" value="ECO:0007669"/>
    <property type="project" value="UniProtKB-KW"/>
</dbReference>
<dbReference type="InterPro" id="IPR013785">
    <property type="entry name" value="Aldolase_TIM"/>
</dbReference>
<feature type="domain" description="Radical SAM core" evidence="7">
    <location>
        <begin position="7"/>
        <end position="82"/>
    </location>
</feature>
<dbReference type="InterPro" id="IPR058240">
    <property type="entry name" value="rSAM_sf"/>
</dbReference>
<dbReference type="GO" id="GO:0016491">
    <property type="term" value="F:oxidoreductase activity"/>
    <property type="evidence" value="ECO:0007669"/>
    <property type="project" value="InterPro"/>
</dbReference>
<evidence type="ECO:0000256" key="6">
    <source>
        <dbReference type="ARBA" id="ARBA00023601"/>
    </source>
</evidence>
<dbReference type="SFLD" id="SFLDG01067">
    <property type="entry name" value="SPASM/twitch_domain_containing"/>
    <property type="match status" value="1"/>
</dbReference>
<evidence type="ECO:0000256" key="4">
    <source>
        <dbReference type="ARBA" id="ARBA00023004"/>
    </source>
</evidence>
<dbReference type="Proteomes" id="UP000256710">
    <property type="component" value="Unassembled WGS sequence"/>
</dbReference>
<dbReference type="AlphaFoldDB" id="A0A375HQR8"/>
<keyword evidence="5" id="KW-0411">Iron-sulfur</keyword>
<keyword evidence="9" id="KW-0614">Plasmid</keyword>
<gene>
    <name evidence="8" type="ORF">CBM2605_B70102</name>
    <name evidence="9" type="ORF">CBM2607_MP21209</name>
</gene>
<evidence type="ECO:0000313" key="10">
    <source>
        <dbReference type="Proteomes" id="UP000255168"/>
    </source>
</evidence>
<geneLocation type="plasmid" evidence="9">
    <name>II</name>
</geneLocation>
<dbReference type="SFLD" id="SFLDS00029">
    <property type="entry name" value="Radical_SAM"/>
    <property type="match status" value="1"/>
</dbReference>
<protein>
    <submittedName>
        <fullName evidence="8">Arylsulfatase-activating protein</fullName>
    </submittedName>
    <submittedName>
        <fullName evidence="9">Regulator of arylsulfatase activity</fullName>
    </submittedName>
</protein>
<dbReference type="InterPro" id="IPR007197">
    <property type="entry name" value="rSAM"/>
</dbReference>
<comment type="cofactor">
    <cofactor evidence="1">
        <name>[4Fe-4S] cluster</name>
        <dbReference type="ChEBI" id="CHEBI:49883"/>
    </cofactor>
</comment>
<keyword evidence="4" id="KW-0408">Iron</keyword>
<evidence type="ECO:0000259" key="7">
    <source>
        <dbReference type="Pfam" id="PF04055"/>
    </source>
</evidence>
<dbReference type="SUPFAM" id="SSF102114">
    <property type="entry name" value="Radical SAM enzymes"/>
    <property type="match status" value="1"/>
</dbReference>
<dbReference type="Proteomes" id="UP000255168">
    <property type="component" value="Plasmid II"/>
</dbReference>
<keyword evidence="11" id="KW-1185">Reference proteome</keyword>
<comment type="similarity">
    <text evidence="6">Belongs to the radical SAM superfamily. Anaerobic sulfatase-maturating enzyme family.</text>
</comment>
<evidence type="ECO:0000256" key="2">
    <source>
        <dbReference type="ARBA" id="ARBA00022691"/>
    </source>
</evidence>
<proteinExistence type="inferred from homology"/>
<keyword evidence="2" id="KW-0949">S-adenosyl-L-methionine</keyword>
<evidence type="ECO:0000256" key="5">
    <source>
        <dbReference type="ARBA" id="ARBA00023014"/>
    </source>
</evidence>
<organism evidence="9 10">
    <name type="scientific">Cupriavidus neocaledonicus</name>
    <dbReference type="NCBI Taxonomy" id="1040979"/>
    <lineage>
        <taxon>Bacteria</taxon>
        <taxon>Pseudomonadati</taxon>
        <taxon>Pseudomonadota</taxon>
        <taxon>Betaproteobacteria</taxon>
        <taxon>Burkholderiales</taxon>
        <taxon>Burkholderiaceae</taxon>
        <taxon>Cupriavidus</taxon>
    </lineage>
</organism>
<keyword evidence="3" id="KW-0479">Metal-binding</keyword>
<dbReference type="PANTHER" id="PTHR43273">
    <property type="entry name" value="ANAEROBIC SULFATASE-MATURATING ENZYME HOMOLOG ASLB-RELATED"/>
    <property type="match status" value="1"/>
</dbReference>
<geneLocation type="plasmid" evidence="10">
    <name>ii</name>
</geneLocation>
<dbReference type="EMBL" id="LT984807">
    <property type="protein sequence ID" value="SPD60551.1"/>
    <property type="molecule type" value="Genomic_DNA"/>
</dbReference>